<feature type="domain" description="C2H2-type" evidence="7">
    <location>
        <begin position="194"/>
        <end position="221"/>
    </location>
</feature>
<dbReference type="PROSITE" id="PS00028">
    <property type="entry name" value="ZINC_FINGER_C2H2_1"/>
    <property type="match status" value="5"/>
</dbReference>
<dbReference type="Ensembl" id="ENSXETT00000111889">
    <property type="protein sequence ID" value="ENSXETP00000108193"/>
    <property type="gene ID" value="ENSXETG00000044955"/>
</dbReference>
<dbReference type="InterPro" id="IPR050331">
    <property type="entry name" value="Zinc_finger"/>
</dbReference>
<organism evidence="8">
    <name type="scientific">Xenopus tropicalis</name>
    <name type="common">Western clawed frog</name>
    <name type="synonym">Silurana tropicalis</name>
    <dbReference type="NCBI Taxonomy" id="8364"/>
    <lineage>
        <taxon>Eukaryota</taxon>
        <taxon>Metazoa</taxon>
        <taxon>Chordata</taxon>
        <taxon>Craniata</taxon>
        <taxon>Vertebrata</taxon>
        <taxon>Euteleostomi</taxon>
        <taxon>Amphibia</taxon>
        <taxon>Batrachia</taxon>
        <taxon>Anura</taxon>
        <taxon>Pipoidea</taxon>
        <taxon>Pipidae</taxon>
        <taxon>Xenopodinae</taxon>
        <taxon>Xenopus</taxon>
        <taxon>Silurana</taxon>
    </lineage>
</organism>
<feature type="domain" description="C2H2-type" evidence="7">
    <location>
        <begin position="138"/>
        <end position="165"/>
    </location>
</feature>
<name>A0A803JJW1_XENTR</name>
<feature type="domain" description="C2H2-type" evidence="7">
    <location>
        <begin position="166"/>
        <end position="193"/>
    </location>
</feature>
<evidence type="ECO:0000256" key="5">
    <source>
        <dbReference type="PROSITE-ProRule" id="PRU00042"/>
    </source>
</evidence>
<evidence type="ECO:0000256" key="3">
    <source>
        <dbReference type="ARBA" id="ARBA00022771"/>
    </source>
</evidence>
<dbReference type="GO" id="GO:1990837">
    <property type="term" value="F:sequence-specific double-stranded DNA binding"/>
    <property type="evidence" value="ECO:0007669"/>
    <property type="project" value="UniProtKB-ARBA"/>
</dbReference>
<dbReference type="SMART" id="SM00355">
    <property type="entry name" value="ZnF_C2H2"/>
    <property type="match status" value="5"/>
</dbReference>
<proteinExistence type="predicted"/>
<dbReference type="FunFam" id="3.30.160.60:FF:001920">
    <property type="entry name" value="Zinc finger protein 19"/>
    <property type="match status" value="1"/>
</dbReference>
<dbReference type="Pfam" id="PF00096">
    <property type="entry name" value="zf-C2H2"/>
    <property type="match status" value="5"/>
</dbReference>
<dbReference type="InterPro" id="IPR036236">
    <property type="entry name" value="Znf_C2H2_sf"/>
</dbReference>
<keyword evidence="4" id="KW-0862">Zinc</keyword>
<accession>A0A803JJW1</accession>
<evidence type="ECO:0000313" key="8">
    <source>
        <dbReference type="Ensembl" id="ENSXETP00000108193"/>
    </source>
</evidence>
<feature type="domain" description="C2H2-type" evidence="7">
    <location>
        <begin position="110"/>
        <end position="137"/>
    </location>
</feature>
<dbReference type="PANTHER" id="PTHR16515:SF58">
    <property type="entry name" value="ZINC FINGER PROTEIN 22"/>
    <property type="match status" value="1"/>
</dbReference>
<sequence length="336" mass="36871">MEDRETDPQKKIGKTVWKLSKAEKKQSHLAKNILIVGKSDKSVNVPEAPNNNQRVCDGSPPAPPEKSPRTLRVQQIVQAKKFPYSVVGEKVEENSFYKDAEGKDSKNTRFSCAVCHKRFAQKSNLITHMRVHTGSRPYVCTECGKSFSTSSNAVTHQRVHTGERPYTCEECGKSFSISSNLVTHQRVHTGEKPYGCSDCGKSFTHRSNLVIHQRGHSGEKPYACLKCGKNFTHSSHLVAHQKIHTGVPIRRYGGSSAKGPECSLSAHLDGDLQGQTGPVGKKTQWEKTRSLSQELIPESAESPLPTCLRGKYKVCRLREGGRGGGPLGGQAPVGTL</sequence>
<dbReference type="AlphaFoldDB" id="A0A803JJW1"/>
<evidence type="ECO:0000256" key="1">
    <source>
        <dbReference type="ARBA" id="ARBA00022723"/>
    </source>
</evidence>
<keyword evidence="1" id="KW-0479">Metal-binding</keyword>
<dbReference type="InParanoid" id="A0A803JJW1"/>
<evidence type="ECO:0000256" key="2">
    <source>
        <dbReference type="ARBA" id="ARBA00022737"/>
    </source>
</evidence>
<feature type="region of interest" description="Disordered" evidence="6">
    <location>
        <begin position="38"/>
        <end position="69"/>
    </location>
</feature>
<dbReference type="PANTHER" id="PTHR16515">
    <property type="entry name" value="PR DOMAIN ZINC FINGER PROTEIN"/>
    <property type="match status" value="1"/>
</dbReference>
<evidence type="ECO:0000259" key="7">
    <source>
        <dbReference type="PROSITE" id="PS50157"/>
    </source>
</evidence>
<dbReference type="Gene3D" id="3.30.160.60">
    <property type="entry name" value="Classic Zinc Finger"/>
    <property type="match status" value="5"/>
</dbReference>
<dbReference type="FunFam" id="3.30.160.60:FF:000638">
    <property type="entry name" value="Zinc finger protein 184"/>
    <property type="match status" value="1"/>
</dbReference>
<evidence type="ECO:0000256" key="4">
    <source>
        <dbReference type="ARBA" id="ARBA00022833"/>
    </source>
</evidence>
<dbReference type="GeneTree" id="ENSGT01150000286971"/>
<dbReference type="SUPFAM" id="SSF57667">
    <property type="entry name" value="beta-beta-alpha zinc fingers"/>
    <property type="match status" value="3"/>
</dbReference>
<dbReference type="FunFam" id="3.30.160.60:FF:002343">
    <property type="entry name" value="Zinc finger protein 33A"/>
    <property type="match status" value="2"/>
</dbReference>
<feature type="domain" description="C2H2-type" evidence="7">
    <location>
        <begin position="222"/>
        <end position="246"/>
    </location>
</feature>
<dbReference type="GO" id="GO:0008270">
    <property type="term" value="F:zinc ion binding"/>
    <property type="evidence" value="ECO:0007669"/>
    <property type="project" value="UniProtKB-KW"/>
</dbReference>
<reference evidence="8" key="2">
    <citation type="submission" date="2021-03" db="UniProtKB">
        <authorList>
            <consortium name="Ensembl"/>
        </authorList>
    </citation>
    <scope>IDENTIFICATION</scope>
</reference>
<dbReference type="FunFam" id="3.30.160.60:FF:000303">
    <property type="entry name" value="Zinc finger protein 41"/>
    <property type="match status" value="1"/>
</dbReference>
<keyword evidence="2" id="KW-0677">Repeat</keyword>
<keyword evidence="3 5" id="KW-0863">Zinc-finger</keyword>
<protein>
    <recommendedName>
        <fullName evidence="7">C2H2-type domain-containing protein</fullName>
    </recommendedName>
</protein>
<evidence type="ECO:0000256" key="6">
    <source>
        <dbReference type="SAM" id="MobiDB-lite"/>
    </source>
</evidence>
<dbReference type="InterPro" id="IPR013087">
    <property type="entry name" value="Znf_C2H2_type"/>
</dbReference>
<dbReference type="PROSITE" id="PS50157">
    <property type="entry name" value="ZINC_FINGER_C2H2_2"/>
    <property type="match status" value="5"/>
</dbReference>
<reference evidence="8" key="1">
    <citation type="journal article" date="2010" name="Science">
        <title>The genome of the Western clawed frog Xenopus tropicalis.</title>
        <authorList>
            <person name="Hellsten U."/>
            <person name="Harland R.M."/>
            <person name="Gilchrist M.J."/>
            <person name="Hendrix D."/>
            <person name="Jurka J."/>
            <person name="Kapitonov V."/>
            <person name="Ovcharenko I."/>
            <person name="Putnam N.H."/>
            <person name="Shu S."/>
            <person name="Taher L."/>
            <person name="Blitz I.L."/>
            <person name="Blumberg B."/>
            <person name="Dichmann D.S."/>
            <person name="Dubchak I."/>
            <person name="Amaya E."/>
            <person name="Detter J.C."/>
            <person name="Fletcher R."/>
            <person name="Gerhard D.S."/>
            <person name="Goodstein D."/>
            <person name="Graves T."/>
            <person name="Grigoriev I.V."/>
            <person name="Grimwood J."/>
            <person name="Kawashima T."/>
            <person name="Lindquist E."/>
            <person name="Lucas S.M."/>
            <person name="Mead P.E."/>
            <person name="Mitros T."/>
            <person name="Ogino H."/>
            <person name="Ohta Y."/>
            <person name="Poliakov A.V."/>
            <person name="Pollet N."/>
            <person name="Robert J."/>
            <person name="Salamov A."/>
            <person name="Sater A.K."/>
            <person name="Schmutz J."/>
            <person name="Terry A."/>
            <person name="Vize P.D."/>
            <person name="Warren W.C."/>
            <person name="Wells D."/>
            <person name="Wills A."/>
            <person name="Wilson R.K."/>
            <person name="Zimmerman L.B."/>
            <person name="Zorn A.M."/>
            <person name="Grainger R."/>
            <person name="Grammer T."/>
            <person name="Khokha M.K."/>
            <person name="Richardson P.M."/>
            <person name="Rokhsar D.S."/>
        </authorList>
    </citation>
    <scope>NUCLEOTIDE SEQUENCE [LARGE SCALE GENOMIC DNA]</scope>
    <source>
        <strain evidence="8">Nigerian</strain>
    </source>
</reference>